<protein>
    <submittedName>
        <fullName evidence="1">Uncharacterized protein</fullName>
    </submittedName>
</protein>
<evidence type="ECO:0000313" key="1">
    <source>
        <dbReference type="EMBL" id="JAH82081.1"/>
    </source>
</evidence>
<accession>A0A0E9VVG7</accession>
<sequence>MFWSLKSLFGQNIYFFISLCTNMGQVPRDACAIYF</sequence>
<dbReference type="EMBL" id="GBXM01026496">
    <property type="protein sequence ID" value="JAH82081.1"/>
    <property type="molecule type" value="Transcribed_RNA"/>
</dbReference>
<name>A0A0E9VVG7_ANGAN</name>
<dbReference type="AlphaFoldDB" id="A0A0E9VVG7"/>
<reference evidence="1" key="2">
    <citation type="journal article" date="2015" name="Fish Shellfish Immunol.">
        <title>Early steps in the European eel (Anguilla anguilla)-Vibrio vulnificus interaction in the gills: Role of the RtxA13 toxin.</title>
        <authorList>
            <person name="Callol A."/>
            <person name="Pajuelo D."/>
            <person name="Ebbesson L."/>
            <person name="Teles M."/>
            <person name="MacKenzie S."/>
            <person name="Amaro C."/>
        </authorList>
    </citation>
    <scope>NUCLEOTIDE SEQUENCE</scope>
</reference>
<reference evidence="1" key="1">
    <citation type="submission" date="2014-11" db="EMBL/GenBank/DDBJ databases">
        <authorList>
            <person name="Amaro Gonzalez C."/>
        </authorList>
    </citation>
    <scope>NUCLEOTIDE SEQUENCE</scope>
</reference>
<proteinExistence type="predicted"/>
<organism evidence="1">
    <name type="scientific">Anguilla anguilla</name>
    <name type="common">European freshwater eel</name>
    <name type="synonym">Muraena anguilla</name>
    <dbReference type="NCBI Taxonomy" id="7936"/>
    <lineage>
        <taxon>Eukaryota</taxon>
        <taxon>Metazoa</taxon>
        <taxon>Chordata</taxon>
        <taxon>Craniata</taxon>
        <taxon>Vertebrata</taxon>
        <taxon>Euteleostomi</taxon>
        <taxon>Actinopterygii</taxon>
        <taxon>Neopterygii</taxon>
        <taxon>Teleostei</taxon>
        <taxon>Anguilliformes</taxon>
        <taxon>Anguillidae</taxon>
        <taxon>Anguilla</taxon>
    </lineage>
</organism>